<evidence type="ECO:0000313" key="1">
    <source>
        <dbReference type="EMBL" id="ADH86302.1"/>
    </source>
</evidence>
<organism evidence="1 2">
    <name type="scientific">Desulfurivibrio alkaliphilus (strain DSM 19089 / UNIQEM U267 / AHT2)</name>
    <dbReference type="NCBI Taxonomy" id="589865"/>
    <lineage>
        <taxon>Bacteria</taxon>
        <taxon>Pseudomonadati</taxon>
        <taxon>Thermodesulfobacteriota</taxon>
        <taxon>Desulfobulbia</taxon>
        <taxon>Desulfobulbales</taxon>
        <taxon>Desulfobulbaceae</taxon>
        <taxon>Desulfurivibrio</taxon>
    </lineage>
</organism>
<evidence type="ECO:0000313" key="2">
    <source>
        <dbReference type="Proteomes" id="UP000001508"/>
    </source>
</evidence>
<dbReference type="STRING" id="589865.DaAHT2_1607"/>
<reference evidence="2" key="1">
    <citation type="submission" date="2010-02" db="EMBL/GenBank/DDBJ databases">
        <title>Complete sequence of Desulfurivibrio alkaliphilus AHT2.</title>
        <authorList>
            <consortium name="US DOE Joint Genome Institute"/>
            <person name="Pitluck S."/>
            <person name="Chertkov O."/>
            <person name="Detter J.C."/>
            <person name="Han C."/>
            <person name="Tapia R."/>
            <person name="Larimer F."/>
            <person name="Land M."/>
            <person name="Hauser L."/>
            <person name="Kyrpides N."/>
            <person name="Mikhailova N."/>
            <person name="Sorokin D.Y."/>
            <person name="Muyzer G."/>
            <person name="Woyke T."/>
        </authorList>
    </citation>
    <scope>NUCLEOTIDE SEQUENCE [LARGE SCALE GENOMIC DNA]</scope>
    <source>
        <strain evidence="2">DSM 19089 / UNIQEM U267 / AHT2</strain>
    </source>
</reference>
<protein>
    <submittedName>
        <fullName evidence="1">Uncharacterized protein</fullName>
    </submittedName>
</protein>
<sequence length="58" mass="6616">MRELTELLDELEPKEILQTLLPAVRGALGHLDDEERQQWLARFLGDNGDDKLVGMVNL</sequence>
<name>D6Z427_DESAT</name>
<dbReference type="Proteomes" id="UP000001508">
    <property type="component" value="Chromosome"/>
</dbReference>
<keyword evidence="2" id="KW-1185">Reference proteome</keyword>
<accession>D6Z427</accession>
<dbReference type="InParanoid" id="D6Z427"/>
<dbReference type="HOGENOM" id="CLU_209637_0_0_7"/>
<proteinExistence type="predicted"/>
<dbReference type="EMBL" id="CP001940">
    <property type="protein sequence ID" value="ADH86302.1"/>
    <property type="molecule type" value="Genomic_DNA"/>
</dbReference>
<dbReference type="KEGG" id="dak:DaAHT2_1607"/>
<gene>
    <name evidence="1" type="ordered locus">DaAHT2_1607</name>
</gene>
<dbReference type="AlphaFoldDB" id="D6Z427"/>